<dbReference type="InterPro" id="IPR001296">
    <property type="entry name" value="Glyco_trans_1"/>
</dbReference>
<dbReference type="RefSeq" id="WP_190894185.1">
    <property type="nucleotide sequence ID" value="NZ_JACJTE010000035.1"/>
</dbReference>
<dbReference type="Pfam" id="PF00534">
    <property type="entry name" value="Glycos_transf_1"/>
    <property type="match status" value="1"/>
</dbReference>
<organism evidence="2 3">
    <name type="scientific">Nostoc linckia FACHB-391</name>
    <dbReference type="NCBI Taxonomy" id="2692906"/>
    <lineage>
        <taxon>Bacteria</taxon>
        <taxon>Bacillati</taxon>
        <taxon>Cyanobacteriota</taxon>
        <taxon>Cyanophyceae</taxon>
        <taxon>Nostocales</taxon>
        <taxon>Nostocaceae</taxon>
        <taxon>Nostoc</taxon>
    </lineage>
</organism>
<gene>
    <name evidence="2" type="ORF">H6G95_24605</name>
</gene>
<sequence length="81" mass="9224">MAFATIVVAARAGGNIKQVLPEFNAFLSEPNNSIYFAEQIITILKNPDIKAKMLKQARPSILQANWSLWLEQFEEKLYKLV</sequence>
<dbReference type="SUPFAM" id="SSF53756">
    <property type="entry name" value="UDP-Glycosyltransferase/glycogen phosphorylase"/>
    <property type="match status" value="1"/>
</dbReference>
<evidence type="ECO:0000313" key="2">
    <source>
        <dbReference type="EMBL" id="MBD2563734.1"/>
    </source>
</evidence>
<accession>A0ABR8F1M3</accession>
<protein>
    <submittedName>
        <fullName evidence="2">Glycosyltransferase</fullName>
    </submittedName>
</protein>
<evidence type="ECO:0000313" key="3">
    <source>
        <dbReference type="Proteomes" id="UP000604661"/>
    </source>
</evidence>
<reference evidence="2 3" key="1">
    <citation type="journal article" date="2020" name="ISME J.">
        <title>Comparative genomics reveals insights into cyanobacterial evolution and habitat adaptation.</title>
        <authorList>
            <person name="Chen M.Y."/>
            <person name="Teng W.K."/>
            <person name="Zhao L."/>
            <person name="Hu C.X."/>
            <person name="Zhou Y.K."/>
            <person name="Han B.P."/>
            <person name="Song L.R."/>
            <person name="Shu W.S."/>
        </authorList>
    </citation>
    <scope>NUCLEOTIDE SEQUENCE [LARGE SCALE GENOMIC DNA]</scope>
    <source>
        <strain evidence="2 3">FACHB-391</strain>
    </source>
</reference>
<name>A0ABR8F1M3_NOSLI</name>
<evidence type="ECO:0000259" key="1">
    <source>
        <dbReference type="Pfam" id="PF00534"/>
    </source>
</evidence>
<comment type="caution">
    <text evidence="2">The sequence shown here is derived from an EMBL/GenBank/DDBJ whole genome shotgun (WGS) entry which is preliminary data.</text>
</comment>
<feature type="domain" description="Glycosyl transferase family 1" evidence="1">
    <location>
        <begin position="1"/>
        <end position="58"/>
    </location>
</feature>
<dbReference type="Gene3D" id="3.40.50.2000">
    <property type="entry name" value="Glycogen Phosphorylase B"/>
    <property type="match status" value="2"/>
</dbReference>
<dbReference type="Proteomes" id="UP000604661">
    <property type="component" value="Unassembled WGS sequence"/>
</dbReference>
<keyword evidence="3" id="KW-1185">Reference proteome</keyword>
<dbReference type="EMBL" id="JACJTE010000035">
    <property type="protein sequence ID" value="MBD2563734.1"/>
    <property type="molecule type" value="Genomic_DNA"/>
</dbReference>
<proteinExistence type="predicted"/>